<evidence type="ECO:0000256" key="11">
    <source>
        <dbReference type="ARBA" id="ARBA00072579"/>
    </source>
</evidence>
<evidence type="ECO:0000256" key="13">
    <source>
        <dbReference type="ARBA" id="ARBA00083250"/>
    </source>
</evidence>
<evidence type="ECO:0000256" key="4">
    <source>
        <dbReference type="ARBA" id="ARBA00022741"/>
    </source>
</evidence>
<keyword evidence="7" id="KW-0378">Hydrolase</keyword>
<dbReference type="FunFam" id="3.30.230.10:FF:000032">
    <property type="entry name" value="mismatch repair endonuclease PMS2 isoform X2"/>
    <property type="match status" value="1"/>
</dbReference>
<protein>
    <recommendedName>
        <fullName evidence="11">Mismatch repair endonuclease PMS2</fullName>
    </recommendedName>
    <alternativeName>
        <fullName evidence="13">DNA mismatch repair protein PMS2</fullName>
    </alternativeName>
    <alternativeName>
        <fullName evidence="12">PMS1 protein homolog 2</fullName>
    </alternativeName>
</protein>
<dbReference type="GO" id="GO:0030983">
    <property type="term" value="F:mismatched DNA binding"/>
    <property type="evidence" value="ECO:0007669"/>
    <property type="project" value="InterPro"/>
</dbReference>
<evidence type="ECO:0000256" key="6">
    <source>
        <dbReference type="ARBA" id="ARBA00022763"/>
    </source>
</evidence>
<evidence type="ECO:0000256" key="12">
    <source>
        <dbReference type="ARBA" id="ARBA00077255"/>
    </source>
</evidence>
<feature type="domain" description="DNA mismatch repair protein S5" evidence="16">
    <location>
        <begin position="225"/>
        <end position="362"/>
    </location>
</feature>
<comment type="subcellular location">
    <subcellularLocation>
        <location evidence="1">Nucleus</location>
    </subcellularLocation>
</comment>
<keyword evidence="3" id="KW-0540">Nuclease</keyword>
<evidence type="ECO:0000313" key="17">
    <source>
        <dbReference type="EMBL" id="NWW43931.1"/>
    </source>
</evidence>
<evidence type="ECO:0000256" key="14">
    <source>
        <dbReference type="SAM" id="MobiDB-lite"/>
    </source>
</evidence>
<evidence type="ECO:0000256" key="2">
    <source>
        <dbReference type="ARBA" id="ARBA00006082"/>
    </source>
</evidence>
<dbReference type="GO" id="GO:0006298">
    <property type="term" value="P:mismatch repair"/>
    <property type="evidence" value="ECO:0007669"/>
    <property type="project" value="InterPro"/>
</dbReference>
<keyword evidence="6" id="KW-0227">DNA damage</keyword>
<dbReference type="SUPFAM" id="SSF54211">
    <property type="entry name" value="Ribosomal protein S5 domain 2-like"/>
    <property type="match status" value="1"/>
</dbReference>
<dbReference type="GO" id="GO:0004519">
    <property type="term" value="F:endonuclease activity"/>
    <property type="evidence" value="ECO:0007669"/>
    <property type="project" value="UniProtKB-KW"/>
</dbReference>
<evidence type="ECO:0000256" key="9">
    <source>
        <dbReference type="ARBA" id="ARBA00023242"/>
    </source>
</evidence>
<comment type="similarity">
    <text evidence="2">Belongs to the DNA mismatch repair MutL/HexB family.</text>
</comment>
<dbReference type="GO" id="GO:0016887">
    <property type="term" value="F:ATP hydrolysis activity"/>
    <property type="evidence" value="ECO:0007669"/>
    <property type="project" value="InterPro"/>
</dbReference>
<dbReference type="PANTHER" id="PTHR10073">
    <property type="entry name" value="DNA MISMATCH REPAIR PROTEIN MLH, PMS, MUTL"/>
    <property type="match status" value="1"/>
</dbReference>
<dbReference type="SUPFAM" id="SSF55874">
    <property type="entry name" value="ATPase domain of HSP90 chaperone/DNA topoisomerase II/histidine kinase"/>
    <property type="match status" value="1"/>
</dbReference>
<dbReference type="EMBL" id="VZRU01002922">
    <property type="protein sequence ID" value="NWW43931.1"/>
    <property type="molecule type" value="Genomic_DNA"/>
</dbReference>
<dbReference type="CDD" id="cd16926">
    <property type="entry name" value="HATPase_MutL-MLH-PMS-like"/>
    <property type="match status" value="1"/>
</dbReference>
<proteinExistence type="inferred from homology"/>
<reference evidence="17 18" key="1">
    <citation type="submission" date="2019-09" db="EMBL/GenBank/DDBJ databases">
        <title>Bird 10,000 Genomes (B10K) Project - Family phase.</title>
        <authorList>
            <person name="Zhang G."/>
        </authorList>
    </citation>
    <scope>NUCLEOTIDE SEQUENCE [LARGE SCALE GENOMIC DNA]</scope>
    <source>
        <strain evidence="17">B10K-DU-029-80</strain>
        <tissue evidence="17">Muscle</tissue>
    </source>
</reference>
<dbReference type="GO" id="GO:0032389">
    <property type="term" value="C:MutLalpha complex"/>
    <property type="evidence" value="ECO:0007669"/>
    <property type="project" value="TreeGrafter"/>
</dbReference>
<dbReference type="InterPro" id="IPR014790">
    <property type="entry name" value="MutL_C"/>
</dbReference>
<keyword evidence="4" id="KW-0547">Nucleotide-binding</keyword>
<evidence type="ECO:0000256" key="5">
    <source>
        <dbReference type="ARBA" id="ARBA00022759"/>
    </source>
</evidence>
<dbReference type="SMART" id="SM01340">
    <property type="entry name" value="DNA_mis_repair"/>
    <property type="match status" value="1"/>
</dbReference>
<dbReference type="InterPro" id="IPR042121">
    <property type="entry name" value="MutL_C_regsub"/>
</dbReference>
<feature type="compositionally biased region" description="Acidic residues" evidence="14">
    <location>
        <begin position="389"/>
        <end position="404"/>
    </location>
</feature>
<dbReference type="CDD" id="cd03484">
    <property type="entry name" value="MutL_Trans_hPMS_2_like"/>
    <property type="match status" value="1"/>
</dbReference>
<dbReference type="InterPro" id="IPR038973">
    <property type="entry name" value="MutL/Mlh/Pms-like"/>
</dbReference>
<dbReference type="FunFam" id="3.30.565.10:FF:000014">
    <property type="entry name" value="Mismatch repair endonuclease pms1, putative"/>
    <property type="match status" value="1"/>
</dbReference>
<dbReference type="Pfam" id="PF13589">
    <property type="entry name" value="HATPase_c_3"/>
    <property type="match status" value="1"/>
</dbReference>
<dbReference type="InterPro" id="IPR014762">
    <property type="entry name" value="DNA_mismatch_repair_CS"/>
</dbReference>
<keyword evidence="8" id="KW-0067">ATP-binding</keyword>
<evidence type="ECO:0000256" key="7">
    <source>
        <dbReference type="ARBA" id="ARBA00022801"/>
    </source>
</evidence>
<evidence type="ECO:0000313" key="18">
    <source>
        <dbReference type="Proteomes" id="UP000565207"/>
    </source>
</evidence>
<dbReference type="InterPro" id="IPR042120">
    <property type="entry name" value="MutL_C_dimsub"/>
</dbReference>
<comment type="catalytic activity">
    <reaction evidence="10">
        <text>ATP + H2O = ADP + phosphate + H(+)</text>
        <dbReference type="Rhea" id="RHEA:13065"/>
        <dbReference type="ChEBI" id="CHEBI:15377"/>
        <dbReference type="ChEBI" id="CHEBI:15378"/>
        <dbReference type="ChEBI" id="CHEBI:30616"/>
        <dbReference type="ChEBI" id="CHEBI:43474"/>
        <dbReference type="ChEBI" id="CHEBI:456216"/>
    </reaction>
    <physiologicalReaction direction="left-to-right" evidence="10">
        <dbReference type="Rhea" id="RHEA:13066"/>
    </physiologicalReaction>
</comment>
<evidence type="ECO:0000259" key="16">
    <source>
        <dbReference type="SMART" id="SM01340"/>
    </source>
</evidence>
<dbReference type="GO" id="GO:0005524">
    <property type="term" value="F:ATP binding"/>
    <property type="evidence" value="ECO:0007669"/>
    <property type="project" value="UniProtKB-KW"/>
</dbReference>
<dbReference type="Gene3D" id="3.30.1370.100">
    <property type="entry name" value="MutL, C-terminal domain, regulatory subdomain"/>
    <property type="match status" value="1"/>
</dbReference>
<dbReference type="InterPro" id="IPR013507">
    <property type="entry name" value="DNA_mismatch_S5_2-like"/>
</dbReference>
<dbReference type="AlphaFoldDB" id="A0A7K6N3Q2"/>
<dbReference type="InterPro" id="IPR020568">
    <property type="entry name" value="Ribosomal_Su5_D2-typ_SF"/>
</dbReference>
<dbReference type="SUPFAM" id="SSF118116">
    <property type="entry name" value="DNA mismatch repair protein MutL"/>
    <property type="match status" value="1"/>
</dbReference>
<accession>A0A7K6N3Q2</accession>
<dbReference type="InterPro" id="IPR014721">
    <property type="entry name" value="Ribsml_uS5_D2-typ_fold_subgr"/>
</dbReference>
<evidence type="ECO:0000256" key="8">
    <source>
        <dbReference type="ARBA" id="ARBA00022840"/>
    </source>
</evidence>
<dbReference type="Gene3D" id="3.30.565.10">
    <property type="entry name" value="Histidine kinase-like ATPase, C-terminal domain"/>
    <property type="match status" value="1"/>
</dbReference>
<comment type="caution">
    <text evidence="17">The sequence shown here is derived from an EMBL/GenBank/DDBJ whole genome shotgun (WGS) entry which is preliminary data.</text>
</comment>
<feature type="region of interest" description="Disordered" evidence="14">
    <location>
        <begin position="387"/>
        <end position="411"/>
    </location>
</feature>
<dbReference type="Proteomes" id="UP000565207">
    <property type="component" value="Unassembled WGS sequence"/>
</dbReference>
<dbReference type="GO" id="GO:0140664">
    <property type="term" value="F:ATP-dependent DNA damage sensor activity"/>
    <property type="evidence" value="ECO:0007669"/>
    <property type="project" value="InterPro"/>
</dbReference>
<dbReference type="InterPro" id="IPR036890">
    <property type="entry name" value="HATPase_C_sf"/>
</dbReference>
<feature type="non-terminal residue" evidence="17">
    <location>
        <position position="875"/>
    </location>
</feature>
<dbReference type="GO" id="GO:0016446">
    <property type="term" value="P:somatic hypermutation of immunoglobulin genes"/>
    <property type="evidence" value="ECO:0007669"/>
    <property type="project" value="TreeGrafter"/>
</dbReference>
<dbReference type="Pfam" id="PF01119">
    <property type="entry name" value="DNA_mis_repair"/>
    <property type="match status" value="1"/>
</dbReference>
<dbReference type="NCBIfam" id="TIGR00585">
    <property type="entry name" value="mutl"/>
    <property type="match status" value="1"/>
</dbReference>
<name>A0A7K6N3Q2_PEDTO</name>
<feature type="compositionally biased region" description="Polar residues" evidence="14">
    <location>
        <begin position="426"/>
        <end position="436"/>
    </location>
</feature>
<dbReference type="Gene3D" id="3.30.230.10">
    <property type="match status" value="1"/>
</dbReference>
<evidence type="ECO:0000256" key="10">
    <source>
        <dbReference type="ARBA" id="ARBA00048778"/>
    </source>
</evidence>
<evidence type="ECO:0000256" key="3">
    <source>
        <dbReference type="ARBA" id="ARBA00022722"/>
    </source>
</evidence>
<dbReference type="PANTHER" id="PTHR10073:SF52">
    <property type="entry name" value="MISMATCH REPAIR ENDONUCLEASE PMS2"/>
    <property type="match status" value="1"/>
</dbReference>
<evidence type="ECO:0000259" key="15">
    <source>
        <dbReference type="SMART" id="SM00853"/>
    </source>
</evidence>
<feature type="non-terminal residue" evidence="17">
    <location>
        <position position="1"/>
    </location>
</feature>
<keyword evidence="9" id="KW-0539">Nucleus</keyword>
<dbReference type="SMART" id="SM00853">
    <property type="entry name" value="MutL_C"/>
    <property type="match status" value="1"/>
</dbReference>
<keyword evidence="5 17" id="KW-0255">Endonuclease</keyword>
<dbReference type="Pfam" id="PF08676">
    <property type="entry name" value="MutL_C"/>
    <property type="match status" value="1"/>
</dbReference>
<dbReference type="Gene3D" id="3.30.1540.20">
    <property type="entry name" value="MutL, C-terminal domain, dimerisation subdomain"/>
    <property type="match status" value="1"/>
</dbReference>
<dbReference type="PROSITE" id="PS00058">
    <property type="entry name" value="DNA_MISMATCH_REPAIR_1"/>
    <property type="match status" value="1"/>
</dbReference>
<organism evidence="17 18">
    <name type="scientific">Pedionomus torquatus</name>
    <name type="common">Plains-wanderer</name>
    <dbReference type="NCBI Taxonomy" id="227192"/>
    <lineage>
        <taxon>Eukaryota</taxon>
        <taxon>Metazoa</taxon>
        <taxon>Chordata</taxon>
        <taxon>Craniata</taxon>
        <taxon>Vertebrata</taxon>
        <taxon>Euteleostomi</taxon>
        <taxon>Archelosauria</taxon>
        <taxon>Archosauria</taxon>
        <taxon>Dinosauria</taxon>
        <taxon>Saurischia</taxon>
        <taxon>Theropoda</taxon>
        <taxon>Coelurosauria</taxon>
        <taxon>Aves</taxon>
        <taxon>Neognathae</taxon>
        <taxon>Neoaves</taxon>
        <taxon>Charadriiformes</taxon>
        <taxon>Pedionomidae</taxon>
        <taxon>Pedionomus</taxon>
    </lineage>
</organism>
<feature type="domain" description="MutL C-terminal dimerisation" evidence="15">
    <location>
        <begin position="691"/>
        <end position="835"/>
    </location>
</feature>
<gene>
    <name evidence="17" type="primary">Pms2</name>
    <name evidence="17" type="ORF">PEDTOR_R05505</name>
</gene>
<dbReference type="FunFam" id="3.30.1540.20:FF:000019">
    <property type="entry name" value="PMS1 homolog 2, mismatch repair system component"/>
    <property type="match status" value="1"/>
</dbReference>
<evidence type="ECO:0000256" key="1">
    <source>
        <dbReference type="ARBA" id="ARBA00004123"/>
    </source>
</evidence>
<dbReference type="InterPro" id="IPR037198">
    <property type="entry name" value="MutL_C_sf"/>
</dbReference>
<sequence>AASLPSPQPPAAIRPIGPTSVHRICSGQVVLSLGTAVKELVENSLDAGATNIDIKLKDHGAELIEVSDNGAGVEEENFEGLTLKHYTSKIQDFSDLTRVETFGFRGEALSSLCALSDVTIFTCHKSATVGTRLVFDHNGKITQKTPFPRQQGTTVNIQQLFYTLPVRHKEFQRNIKKEYAKMVQLLQAYCIVSKGVRINCTNQVGQGKKSSVVSTAGSASLKENIGAVFGQKQLQSLIPFVQLPPKETVCEEYGLNATDMPQNLYSITGFISRCDHGAGRSATDRQFFFINQRPCDPAKVVKLVNEVYHLYNKHQYPFVVLNICVGSECVDINVTPDKRQILLQEEKLLLAILKTSLMEMFGSDVNKLDVNQKLLDMAGRIQNVKTLPEETEEPQVEMLPDSETENPSGEGKRTMTLARLRESFSLHQTTDSNFQSPKRVKRQHSSARQTSLDSALCPVRTEKAKESRSCHKMSSKRSISSRYLRKSEDNADSGFCSTSESDAGCSTPEAGGCVGSESVISPPVEELQSSEEQLHNECLESAGCSEKSLEWDVQVLGAGQKLTQVNDWTNPNKLSQEANSSSSRVKCFKSRSCRSEADEFKAGEGPKVKNARDSMPNVDVLVEVKKKTVPLEFSMKVLAEKVKKVIQQQQKRTETQNYRRFKAKISPGENKVAEDELRKEISKEMFAKMEVIGQFNLGFIIAKLNSDLFIIDQHATDEKYNFEMLQQHTVLQGQKLITPQNLNLTAVNETVLIENLEIFKKNGFDFVINENAPVTQRVKLMSLPTSKNWTFGPQDIDELIFMLSDSPGVMCRPSRVRQMFASRACRKSVMIGTALNVQEMRKLITHMGEIEHPWNCPHGRPTMRHILSLDLISPE</sequence>
<feature type="region of interest" description="Disordered" evidence="14">
    <location>
        <begin position="426"/>
        <end position="452"/>
    </location>
</feature>
<dbReference type="InterPro" id="IPR002099">
    <property type="entry name" value="MutL/Mlh/PMS"/>
</dbReference>
<keyword evidence="18" id="KW-1185">Reference proteome</keyword>
<dbReference type="FunFam" id="3.30.1370.100:FF:000001">
    <property type="entry name" value="Mismatch repair endonuclease pms1, putative"/>
    <property type="match status" value="1"/>
</dbReference>